<dbReference type="AlphaFoldDB" id="A0A3M7SZC6"/>
<dbReference type="EMBL" id="REGN01000561">
    <property type="protein sequence ID" value="RNA41077.1"/>
    <property type="molecule type" value="Genomic_DNA"/>
</dbReference>
<evidence type="ECO:0000313" key="1">
    <source>
        <dbReference type="EMBL" id="RNA41077.1"/>
    </source>
</evidence>
<comment type="caution">
    <text evidence="1">The sequence shown here is derived from an EMBL/GenBank/DDBJ whole genome shotgun (WGS) entry which is preliminary data.</text>
</comment>
<sequence>MLQETSGRRLLLFVQTSIKVDVFNVDHGRHLVHGSSCGRGSSGRVLMIAHVHELFALELQFGVCGGRDIDLVRPWELKNPIGLLSEHPTAAAINWLTLSLPD</sequence>
<gene>
    <name evidence="1" type="ORF">BpHYR1_035078</name>
</gene>
<evidence type="ECO:0000313" key="2">
    <source>
        <dbReference type="Proteomes" id="UP000276133"/>
    </source>
</evidence>
<dbReference type="Proteomes" id="UP000276133">
    <property type="component" value="Unassembled WGS sequence"/>
</dbReference>
<organism evidence="1 2">
    <name type="scientific">Brachionus plicatilis</name>
    <name type="common">Marine rotifer</name>
    <name type="synonym">Brachionus muelleri</name>
    <dbReference type="NCBI Taxonomy" id="10195"/>
    <lineage>
        <taxon>Eukaryota</taxon>
        <taxon>Metazoa</taxon>
        <taxon>Spiralia</taxon>
        <taxon>Gnathifera</taxon>
        <taxon>Rotifera</taxon>
        <taxon>Eurotatoria</taxon>
        <taxon>Monogononta</taxon>
        <taxon>Pseudotrocha</taxon>
        <taxon>Ploima</taxon>
        <taxon>Brachionidae</taxon>
        <taxon>Brachionus</taxon>
    </lineage>
</organism>
<proteinExistence type="predicted"/>
<reference evidence="1 2" key="1">
    <citation type="journal article" date="2018" name="Sci. Rep.">
        <title>Genomic signatures of local adaptation to the degree of environmental predictability in rotifers.</title>
        <authorList>
            <person name="Franch-Gras L."/>
            <person name="Hahn C."/>
            <person name="Garcia-Roger E.M."/>
            <person name="Carmona M.J."/>
            <person name="Serra M."/>
            <person name="Gomez A."/>
        </authorList>
    </citation>
    <scope>NUCLEOTIDE SEQUENCE [LARGE SCALE GENOMIC DNA]</scope>
    <source>
        <strain evidence="1">HYR1</strain>
    </source>
</reference>
<keyword evidence="2" id="KW-1185">Reference proteome</keyword>
<protein>
    <submittedName>
        <fullName evidence="1">Uncharacterized protein</fullName>
    </submittedName>
</protein>
<accession>A0A3M7SZC6</accession>
<name>A0A3M7SZC6_BRAPC</name>